<proteinExistence type="predicted"/>
<feature type="transmembrane region" description="Helical" evidence="1">
    <location>
        <begin position="80"/>
        <end position="105"/>
    </location>
</feature>
<dbReference type="Proteomes" id="UP001253595">
    <property type="component" value="Unassembled WGS sequence"/>
</dbReference>
<keyword evidence="1" id="KW-0472">Membrane</keyword>
<accession>A0ABU1UW12</accession>
<dbReference type="RefSeq" id="WP_310070396.1">
    <property type="nucleotide sequence ID" value="NZ_JAVDVX010000002.1"/>
</dbReference>
<evidence type="ECO:0000313" key="2">
    <source>
        <dbReference type="EMBL" id="MDR7089372.1"/>
    </source>
</evidence>
<evidence type="ECO:0000256" key="1">
    <source>
        <dbReference type="SAM" id="Phobius"/>
    </source>
</evidence>
<keyword evidence="1" id="KW-0812">Transmembrane</keyword>
<keyword evidence="1" id="KW-1133">Transmembrane helix</keyword>
<keyword evidence="3" id="KW-1185">Reference proteome</keyword>
<evidence type="ECO:0000313" key="3">
    <source>
        <dbReference type="Proteomes" id="UP001253595"/>
    </source>
</evidence>
<gene>
    <name evidence="2" type="ORF">J2X05_001378</name>
</gene>
<feature type="transmembrane region" description="Helical" evidence="1">
    <location>
        <begin position="117"/>
        <end position="142"/>
    </location>
</feature>
<sequence>MTFLKITGWLVFAAALLHLAIIVGGPDWYRFFGAGEPMAMMSEQGLWYPAIVTACIAAVLFIWSLYAFSGAGSIRRLPLLKTALLIIGIIFLLRGLLAVPLLFFSDSPYMAELKEKMVFMLVTSVICLFLAAGYLRGVWLLYRQRV</sequence>
<protein>
    <submittedName>
        <fullName evidence="2">Fatty acid desaturase</fullName>
    </submittedName>
</protein>
<dbReference type="EMBL" id="JAVDVX010000002">
    <property type="protein sequence ID" value="MDR7089372.1"/>
    <property type="molecule type" value="Genomic_DNA"/>
</dbReference>
<reference evidence="2 3" key="1">
    <citation type="submission" date="2023-07" db="EMBL/GenBank/DDBJ databases">
        <title>Sorghum-associated microbial communities from plants grown in Nebraska, USA.</title>
        <authorList>
            <person name="Schachtman D."/>
        </authorList>
    </citation>
    <scope>NUCLEOTIDE SEQUENCE [LARGE SCALE GENOMIC DNA]</scope>
    <source>
        <strain evidence="2 3">BE190</strain>
    </source>
</reference>
<name>A0ABU1UW12_9GAMM</name>
<organism evidence="2 3">
    <name type="scientific">Cellvibrio fibrivorans</name>
    <dbReference type="NCBI Taxonomy" id="126350"/>
    <lineage>
        <taxon>Bacteria</taxon>
        <taxon>Pseudomonadati</taxon>
        <taxon>Pseudomonadota</taxon>
        <taxon>Gammaproteobacteria</taxon>
        <taxon>Cellvibrionales</taxon>
        <taxon>Cellvibrionaceae</taxon>
        <taxon>Cellvibrio</taxon>
    </lineage>
</organism>
<feature type="transmembrane region" description="Helical" evidence="1">
    <location>
        <begin position="46"/>
        <end position="68"/>
    </location>
</feature>
<comment type="caution">
    <text evidence="2">The sequence shown here is derived from an EMBL/GenBank/DDBJ whole genome shotgun (WGS) entry which is preliminary data.</text>
</comment>